<gene>
    <name evidence="2" type="ORF">D7S86_27025</name>
</gene>
<dbReference type="PANTHER" id="PTHR37829:SF3">
    <property type="entry name" value="PROTEIN JAYE-RELATED"/>
    <property type="match status" value="1"/>
</dbReference>
<dbReference type="Proteomes" id="UP000270342">
    <property type="component" value="Unassembled WGS sequence"/>
</dbReference>
<accession>A0A494X8I7</accession>
<dbReference type="AlphaFoldDB" id="A0A494X8I7"/>
<dbReference type="Pfam" id="PF04865">
    <property type="entry name" value="Baseplate_J"/>
    <property type="match status" value="1"/>
</dbReference>
<dbReference type="EMBL" id="RBZU01000019">
    <property type="protein sequence ID" value="RKP44686.1"/>
    <property type="molecule type" value="Genomic_DNA"/>
</dbReference>
<evidence type="ECO:0000259" key="1">
    <source>
        <dbReference type="Pfam" id="PF04865"/>
    </source>
</evidence>
<feature type="domain" description="Baseplate protein J-like barrel" evidence="1">
    <location>
        <begin position="77"/>
        <end position="154"/>
    </location>
</feature>
<name>A0A494X8I7_9BURK</name>
<sequence length="367" mass="37903">MINRMKATQTVVTDYNVGAVARTLIEAPAIELEELYQQSFNMVTAAIPVSVYKSFNFTALAAIAASGLIRTTIAAQQTDQRISAGTQFATTSTSSVYVASTDTTIAAGDTYADVQVACSATGSAGNLAANQSFTTTPTITGFVSATNLSPFTSGRDAETADQTLQRFNDYISTLPRGTTASLSYGLSTAQVTDSNGNAIETVALSLVDEPYTRDATQPIALVNLYIFNGVGSTSAALVAAAQKIIDGYTQTDGTKVAGYKAAGVPTTVYAATEQDLNFSAELEIDTDLTDWATAEAAATTAIDSYLLGLPFNATAVVAKMEALLMGITGVTDVPSMSLTANVTGGIGVKLMAGTLSFTQAATTEATS</sequence>
<reference evidence="2 3" key="1">
    <citation type="submission" date="2018-10" db="EMBL/GenBank/DDBJ databases">
        <title>Robbsia sp. DHC34, isolated from soil.</title>
        <authorList>
            <person name="Gao Z.-H."/>
            <person name="Qiu L.-H."/>
        </authorList>
    </citation>
    <scope>NUCLEOTIDE SEQUENCE [LARGE SCALE GENOMIC DNA]</scope>
    <source>
        <strain evidence="2 3">DHC34</strain>
    </source>
</reference>
<dbReference type="InterPro" id="IPR052399">
    <property type="entry name" value="Phage_Baseplate_Assmbl_Protein"/>
</dbReference>
<evidence type="ECO:0000313" key="3">
    <source>
        <dbReference type="Proteomes" id="UP000270342"/>
    </source>
</evidence>
<keyword evidence="3" id="KW-1185">Reference proteome</keyword>
<dbReference type="InterPro" id="IPR006949">
    <property type="entry name" value="Barrel_Baseplate_J-like"/>
</dbReference>
<proteinExistence type="predicted"/>
<dbReference type="PANTHER" id="PTHR37829">
    <property type="entry name" value="PHAGE-LIKE ELEMENT PBSX PROTEIN XKDT"/>
    <property type="match status" value="1"/>
</dbReference>
<evidence type="ECO:0000313" key="2">
    <source>
        <dbReference type="EMBL" id="RKP44686.1"/>
    </source>
</evidence>
<comment type="caution">
    <text evidence="2">The sequence shown here is derived from an EMBL/GenBank/DDBJ whole genome shotgun (WGS) entry which is preliminary data.</text>
</comment>
<organism evidence="2 3">
    <name type="scientific">Pararobbsia silviterrae</name>
    <dbReference type="NCBI Taxonomy" id="1792498"/>
    <lineage>
        <taxon>Bacteria</taxon>
        <taxon>Pseudomonadati</taxon>
        <taxon>Pseudomonadota</taxon>
        <taxon>Betaproteobacteria</taxon>
        <taxon>Burkholderiales</taxon>
        <taxon>Burkholderiaceae</taxon>
        <taxon>Pararobbsia</taxon>
    </lineage>
</organism>
<protein>
    <recommendedName>
        <fullName evidence="1">Baseplate protein J-like barrel domain-containing protein</fullName>
    </recommendedName>
</protein>